<comment type="caution">
    <text evidence="1">The sequence shown here is derived from an EMBL/GenBank/DDBJ whole genome shotgun (WGS) entry which is preliminary data.</text>
</comment>
<dbReference type="Proteomes" id="UP001143910">
    <property type="component" value="Unassembled WGS sequence"/>
</dbReference>
<proteinExistence type="predicted"/>
<gene>
    <name evidence="1" type="ORF">NQ176_g6441</name>
</gene>
<sequence>MLRDIWWGAMGGQLFSPAFIILEYEDGHKDKFTYSMDASRTGMEMKEERYEGSTQDYWKMARVFEVDVDSVALVCRREVPPANAYSPNEWVMEIYLELIRLDLINDHGRGILPHYPNPWR</sequence>
<evidence type="ECO:0000313" key="2">
    <source>
        <dbReference type="Proteomes" id="UP001143910"/>
    </source>
</evidence>
<reference evidence="1" key="1">
    <citation type="submission" date="2022-08" db="EMBL/GenBank/DDBJ databases">
        <title>Genome Sequence of Lecanicillium fungicola.</title>
        <authorList>
            <person name="Buettner E."/>
        </authorList>
    </citation>
    <scope>NUCLEOTIDE SEQUENCE</scope>
    <source>
        <strain evidence="1">Babe33</strain>
    </source>
</reference>
<accession>A0ACC1N480</accession>
<name>A0ACC1N480_9HYPO</name>
<protein>
    <submittedName>
        <fullName evidence="1">Uncharacterized protein</fullName>
    </submittedName>
</protein>
<keyword evidence="2" id="KW-1185">Reference proteome</keyword>
<dbReference type="EMBL" id="JANJQO010000928">
    <property type="protein sequence ID" value="KAJ2973729.1"/>
    <property type="molecule type" value="Genomic_DNA"/>
</dbReference>
<evidence type="ECO:0000313" key="1">
    <source>
        <dbReference type="EMBL" id="KAJ2973729.1"/>
    </source>
</evidence>
<organism evidence="1 2">
    <name type="scientific">Zarea fungicola</name>
    <dbReference type="NCBI Taxonomy" id="93591"/>
    <lineage>
        <taxon>Eukaryota</taxon>
        <taxon>Fungi</taxon>
        <taxon>Dikarya</taxon>
        <taxon>Ascomycota</taxon>
        <taxon>Pezizomycotina</taxon>
        <taxon>Sordariomycetes</taxon>
        <taxon>Hypocreomycetidae</taxon>
        <taxon>Hypocreales</taxon>
        <taxon>Cordycipitaceae</taxon>
        <taxon>Zarea</taxon>
    </lineage>
</organism>